<accession>A0ABX8Z069</accession>
<sequence length="430" mass="48227">MVFYFNTITSNFNRTKAVLATGVNQSGYQVLRACKATAKISDLCLKKVVKSPFLVKNLFIKRVIVNDSPPLTQQEVIVEPLKGPNPLMEDIYLKEIVMLYKQLNSKVGGLVERVVDQAGRFLEKMTHRKLSIEALPSLDRVDFGKLIDPSLQMTQKFFPQEFLNLTNRNKGERRVTEKLESLLACLQHFEIPHFKLSKTFTPSDVESMTKQLKLIDKGVRAFIVRKIDLSGDECCMLVNARESINELQSLLKEYQKDVNKPIDEEDRVFAKDTIKNNPLVTKVVSPTIITLGSVATPLITIDGVPYLMSSLKSMISFSQENVLFSQNATIATASYALAANCAEEEQEEHSLLHMIIINSLLNQVAVSTFAYIGAHMCGSKIKVKEFIQQRISSVLVYKTCNSGLEYLGALFWPSKAISAIVSSLANRILH</sequence>
<dbReference type="RefSeq" id="WP_220716029.1">
    <property type="nucleotide sequence ID" value="NZ_CP075585.1"/>
</dbReference>
<dbReference type="EMBL" id="CP075585">
    <property type="protein sequence ID" value="QZA59065.1"/>
    <property type="molecule type" value="Genomic_DNA"/>
</dbReference>
<keyword evidence="2" id="KW-1185">Reference proteome</keyword>
<dbReference type="Proteomes" id="UP000822862">
    <property type="component" value="Chromosome"/>
</dbReference>
<evidence type="ECO:0000313" key="1">
    <source>
        <dbReference type="EMBL" id="QZA59065.1"/>
    </source>
</evidence>
<proteinExistence type="predicted"/>
<reference evidence="1 2" key="1">
    <citation type="submission" date="2021-05" db="EMBL/GenBank/DDBJ databases">
        <title>Ecology and evolution of chlamydial symbionts of arthropods.</title>
        <authorList>
            <person name="Halter T."/>
            <person name="Sixt B.S."/>
            <person name="Toenshoff E.R."/>
            <person name="Koestlbacher S."/>
            <person name="Schulz F."/>
            <person name="Kostanjsek R."/>
            <person name="Collingro A."/>
            <person name="Hendrickx F."/>
            <person name="Horn M."/>
        </authorList>
    </citation>
    <scope>NUCLEOTIDE SEQUENCE [LARGE SCALE GENOMIC DNA]</scope>
    <source>
        <strain evidence="1 2">15C</strain>
    </source>
</reference>
<evidence type="ECO:0000313" key="2">
    <source>
        <dbReference type="Proteomes" id="UP000822862"/>
    </source>
</evidence>
<protein>
    <submittedName>
        <fullName evidence="1">Uncharacterized protein</fullName>
    </submittedName>
</protein>
<gene>
    <name evidence="1" type="ORF">RHAB15C_0000949</name>
</gene>
<organism evidence="1 2">
    <name type="scientific">Candidatus Rhabdochlamydia porcellionis</name>
    <dbReference type="NCBI Taxonomy" id="225148"/>
    <lineage>
        <taxon>Bacteria</taxon>
        <taxon>Pseudomonadati</taxon>
        <taxon>Chlamydiota</taxon>
        <taxon>Chlamydiia</taxon>
        <taxon>Parachlamydiales</taxon>
        <taxon>Candidatus Rhabdochlamydiaceae</taxon>
        <taxon>Candidatus Rhabdochlamydia</taxon>
    </lineage>
</organism>
<name>A0ABX8Z069_9BACT</name>